<gene>
    <name evidence="1" type="ORF">SAMN02799620_03222</name>
</gene>
<evidence type="ECO:0000313" key="2">
    <source>
        <dbReference type="Proteomes" id="UP000199707"/>
    </source>
</evidence>
<sequence length="517" mass="57678">MSNTPPRFPVFTWFVPLEDPLNLPEGYIAKFTEPRKTGDMCRTEESWHPIYRTTEAVISLKVWHVPNKFAGVLEWTESAFEAGRRAFPMYFGDGHDSAGTAFDIEAPTTVIELAVAIHDESPHPARVGPYFENGLAHIQRLQRAHGYVTGDPIRPVTLATLPAQVPMATASCGEFGFEPDGGLNLYLIESNFWHYTVRTDFEAQQIHRFENYLHWDTGAFGGYRASYSEAVSALKYRGDARSSLLACATACEILLDDLFKHLLWEGGSRPEDCVKFFVKGRGTSSTLERLRKYMGPLLGADWNPEVQPVLSDWQNLVSYRRHKAIHAGWMPSEADAREALDACDALFTWCARIICEHIAQHPKTALVMVGSEQLQEQILARAELAAELQPGAAEECHVRFVRWRTCLDRLVDHHLGQLQLDASNATFVAIAEPNGTTTWVRHLADQGFAALSDPPGEAENARALDSLSAITRAAQKCGSPLTVLFESVSSTALQEDWVAEHRRLPDLGVMVNGLDRY</sequence>
<dbReference type="RefSeq" id="WP_139169987.1">
    <property type="nucleotide sequence ID" value="NZ_FMUB01000006.1"/>
</dbReference>
<organism evidence="1 2">
    <name type="scientific">Mycolicibacterium fluoranthenivorans</name>
    <dbReference type="NCBI Taxonomy" id="258505"/>
    <lineage>
        <taxon>Bacteria</taxon>
        <taxon>Bacillati</taxon>
        <taxon>Actinomycetota</taxon>
        <taxon>Actinomycetes</taxon>
        <taxon>Mycobacteriales</taxon>
        <taxon>Mycobacteriaceae</taxon>
        <taxon>Mycolicibacterium</taxon>
    </lineage>
</organism>
<dbReference type="AlphaFoldDB" id="A0A1G4WFY2"/>
<accession>A0A1G4WFY2</accession>
<reference evidence="2" key="1">
    <citation type="submission" date="2016-10" db="EMBL/GenBank/DDBJ databases">
        <authorList>
            <person name="Varghese N."/>
            <person name="Submissions S."/>
        </authorList>
    </citation>
    <scope>NUCLEOTIDE SEQUENCE [LARGE SCALE GENOMIC DNA]</scope>
    <source>
        <strain evidence="2">UNC267MFSha1.1M11</strain>
    </source>
</reference>
<name>A0A1G4WFY2_9MYCO</name>
<protein>
    <submittedName>
        <fullName evidence="1">Uncharacterized protein</fullName>
    </submittedName>
</protein>
<dbReference type="EMBL" id="FMUB01000006">
    <property type="protein sequence ID" value="SCX22249.1"/>
    <property type="molecule type" value="Genomic_DNA"/>
</dbReference>
<evidence type="ECO:0000313" key="1">
    <source>
        <dbReference type="EMBL" id="SCX22249.1"/>
    </source>
</evidence>
<proteinExistence type="predicted"/>
<dbReference type="Proteomes" id="UP000199707">
    <property type="component" value="Unassembled WGS sequence"/>
</dbReference>